<evidence type="ECO:0000313" key="2">
    <source>
        <dbReference type="EMBL" id="KOO33623.1"/>
    </source>
</evidence>
<comment type="caution">
    <text evidence="2">The sequence shown here is derived from an EMBL/GenBank/DDBJ whole genome shotgun (WGS) entry which is preliminary data.</text>
</comment>
<evidence type="ECO:0000313" key="3">
    <source>
        <dbReference type="Proteomes" id="UP000037460"/>
    </source>
</evidence>
<organism evidence="2 3">
    <name type="scientific">Chrysochromulina tobinii</name>
    <dbReference type="NCBI Taxonomy" id="1460289"/>
    <lineage>
        <taxon>Eukaryota</taxon>
        <taxon>Haptista</taxon>
        <taxon>Haptophyta</taxon>
        <taxon>Prymnesiophyceae</taxon>
        <taxon>Prymnesiales</taxon>
        <taxon>Chrysochromulinaceae</taxon>
        <taxon>Chrysochromulina</taxon>
    </lineage>
</organism>
<accession>A0A0M0K5G3</accession>
<protein>
    <submittedName>
        <fullName evidence="2">Uncharacterized protein</fullName>
    </submittedName>
</protein>
<name>A0A0M0K5G3_9EUKA</name>
<dbReference type="AlphaFoldDB" id="A0A0M0K5G3"/>
<keyword evidence="1" id="KW-0175">Coiled coil</keyword>
<keyword evidence="3" id="KW-1185">Reference proteome</keyword>
<gene>
    <name evidence="2" type="ORF">Ctob_013046</name>
</gene>
<feature type="coiled-coil region" evidence="1">
    <location>
        <begin position="343"/>
        <end position="400"/>
    </location>
</feature>
<dbReference type="EMBL" id="JWZX01001470">
    <property type="protein sequence ID" value="KOO33623.1"/>
    <property type="molecule type" value="Genomic_DNA"/>
</dbReference>
<dbReference type="Proteomes" id="UP000037460">
    <property type="component" value="Unassembled WGS sequence"/>
</dbReference>
<sequence>MHVEDTDFIVQMVILGADLSAAYDGFHSSNRNAQSGIGNFTSHDWGYVLLLTVLDKVRTEGVAGISQRLEKEGLKRGLLSLIVDYGLPIIDLCTDQCRGAPKDIGIVLKQEMVQKMLSELPAAMQAWTACELGCSHAVEGQPVRPWRAVVAELRGKLATMQVPAIAPTIDHHFDVFHVEVKLIEAAKKYFEAGTKTFRVSGADDSAAKKAVKAASAALPKGWSRHAGLMELLREQHTKGALLPVDLEPFGGSLDGECKEITIKAKQEILKRRVPAIRAAAADVMAAMVKAAAGIEAAPAAMPEGEGDPVLIELDEDGIAQVGEDEPENPDVLARVAEAATLAAEAAEGRARDAVHAAEQAQEELAMATRAGDAEAVRLAKAKADRQAAQAKEEARKQSIREANALRLHAREQTLGAESGLLDTIRHHFYCVTHYGSLLRKSETMEICLRAAWEYWEEGLIGHVLRRDHSHCHEDAECRHEGYKPRPVLNTLARSLFLGFVSSPKVRELIAKCMYNGHTWDCESLSNLCHMYQAKRIVLKRWQVIPMYCGKLDKNENRVTRAIRGWYERSRRTGMRRLAQKDTPRLVPLLEKKTSHWREEAKARLYRELVDRTAALPETKWPALFKPVAIVRPIPMPTPQQVPPHRHCVQ</sequence>
<evidence type="ECO:0000256" key="1">
    <source>
        <dbReference type="SAM" id="Coils"/>
    </source>
</evidence>
<proteinExistence type="predicted"/>
<reference evidence="3" key="1">
    <citation type="journal article" date="2015" name="PLoS Genet.">
        <title>Genome Sequence and Transcriptome Analyses of Chrysochromulina tobin: Metabolic Tools for Enhanced Algal Fitness in the Prominent Order Prymnesiales (Haptophyceae).</title>
        <authorList>
            <person name="Hovde B.T."/>
            <person name="Deodato C.R."/>
            <person name="Hunsperger H.M."/>
            <person name="Ryken S.A."/>
            <person name="Yost W."/>
            <person name="Jha R.K."/>
            <person name="Patterson J."/>
            <person name="Monnat R.J. Jr."/>
            <person name="Barlow S.B."/>
            <person name="Starkenburg S.R."/>
            <person name="Cattolico R.A."/>
        </authorList>
    </citation>
    <scope>NUCLEOTIDE SEQUENCE</scope>
    <source>
        <strain evidence="3">CCMP291</strain>
    </source>
</reference>